<dbReference type="InterPro" id="IPR036188">
    <property type="entry name" value="FAD/NAD-bd_sf"/>
</dbReference>
<dbReference type="Gene3D" id="1.20.1440.240">
    <property type="match status" value="1"/>
</dbReference>
<evidence type="ECO:0000313" key="2">
    <source>
        <dbReference type="EMBL" id="GAA2458776.1"/>
    </source>
</evidence>
<accession>A0ABP5XKP0</accession>
<dbReference type="Gene3D" id="3.90.660.10">
    <property type="match status" value="1"/>
</dbReference>
<dbReference type="PRINTS" id="PR00419">
    <property type="entry name" value="ADXRDTASE"/>
</dbReference>
<name>A0ABP5XKP0_9ACTN</name>
<dbReference type="SUPFAM" id="SSF54373">
    <property type="entry name" value="FAD-linked reductases, C-terminal domain"/>
    <property type="match status" value="1"/>
</dbReference>
<comment type="caution">
    <text evidence="2">The sequence shown here is derived from an EMBL/GenBank/DDBJ whole genome shotgun (WGS) entry which is preliminary data.</text>
</comment>
<dbReference type="Proteomes" id="UP001501231">
    <property type="component" value="Unassembled WGS sequence"/>
</dbReference>
<dbReference type="SUPFAM" id="SSF51905">
    <property type="entry name" value="FAD/NAD(P)-binding domain"/>
    <property type="match status" value="1"/>
</dbReference>
<reference evidence="3" key="1">
    <citation type="journal article" date="2019" name="Int. J. Syst. Evol. Microbiol.">
        <title>The Global Catalogue of Microorganisms (GCM) 10K type strain sequencing project: providing services to taxonomists for standard genome sequencing and annotation.</title>
        <authorList>
            <consortium name="The Broad Institute Genomics Platform"/>
            <consortium name="The Broad Institute Genome Sequencing Center for Infectious Disease"/>
            <person name="Wu L."/>
            <person name="Ma J."/>
        </authorList>
    </citation>
    <scope>NUCLEOTIDE SEQUENCE [LARGE SCALE GENOMIC DNA]</scope>
    <source>
        <strain evidence="3">JCM 3325</strain>
    </source>
</reference>
<dbReference type="RefSeq" id="WP_344598454.1">
    <property type="nucleotide sequence ID" value="NZ_BAAARW010000048.1"/>
</dbReference>
<sequence length="538" mass="57700">MAITDETSGTGVSRRGFLSRVGATGGAGAMFATMGALGLAPSAEAATRAPFQPPRASDFRLRGRGAAKVAVLGAGVAGLATAYELGKAGYDVTILEAQDRVGGRNRTLRGGDRLAEMDGATQRIGFGKGTYMNAGPARIAQWMTTMDYCRELGVPLEVFTNSNADAYLFNESAGMKAPVRWRTAKADMYGYISELLAKATDQGALDQRLTAVDKERLLSFLSGFGAIGSKADGFAYKGTDGRRGYSVNPGAADTEGTVLGSVPSLGDVFASGVGRYFSFEFGYSQAMLMFQPVGGMDAIPRALAEAVGQRKIRTGCAVSKITNLAGGVQIEYEQDGRTRTLAADYCVATLPPHVLAKIPHNLGANVQAALGTPVPVSTGKIGLEYRGRWWEDEERIYGGITNTDLDLSTIWYPSSGHHSERGLVVGYYNFGAAADTYARMAHADRLRRALDQGAKIHGDRYRKGLAASASIAWIRQPHIQGGWISWPSRGAEYALLNRPQGNVYFSGDWLSYEIAWQHGSFESARKVVTELHQRVLKS</sequence>
<feature type="domain" description="Amine oxidase" evidence="1">
    <location>
        <begin position="76"/>
        <end position="531"/>
    </location>
</feature>
<dbReference type="PANTHER" id="PTHR10742:SF342">
    <property type="entry name" value="AMINE OXIDASE"/>
    <property type="match status" value="1"/>
</dbReference>
<dbReference type="InterPro" id="IPR002937">
    <property type="entry name" value="Amino_oxidase"/>
</dbReference>
<gene>
    <name evidence="2" type="ORF">GCM10010191_93540</name>
</gene>
<protein>
    <submittedName>
        <fullName evidence="2">Flavin monoamine oxidase family protein</fullName>
    </submittedName>
</protein>
<dbReference type="EMBL" id="BAAARW010000048">
    <property type="protein sequence ID" value="GAA2458776.1"/>
    <property type="molecule type" value="Genomic_DNA"/>
</dbReference>
<dbReference type="InterPro" id="IPR050281">
    <property type="entry name" value="Flavin_monoamine_oxidase"/>
</dbReference>
<dbReference type="PANTHER" id="PTHR10742">
    <property type="entry name" value="FLAVIN MONOAMINE OXIDASE"/>
    <property type="match status" value="1"/>
</dbReference>
<evidence type="ECO:0000313" key="3">
    <source>
        <dbReference type="Proteomes" id="UP001501231"/>
    </source>
</evidence>
<proteinExistence type="predicted"/>
<dbReference type="Pfam" id="PF01593">
    <property type="entry name" value="Amino_oxidase"/>
    <property type="match status" value="1"/>
</dbReference>
<dbReference type="InterPro" id="IPR006311">
    <property type="entry name" value="TAT_signal"/>
</dbReference>
<evidence type="ECO:0000259" key="1">
    <source>
        <dbReference type="Pfam" id="PF01593"/>
    </source>
</evidence>
<dbReference type="Gene3D" id="3.50.50.60">
    <property type="entry name" value="FAD/NAD(P)-binding domain"/>
    <property type="match status" value="1"/>
</dbReference>
<organism evidence="2 3">
    <name type="scientific">Actinomadura vinacea</name>
    <dbReference type="NCBI Taxonomy" id="115336"/>
    <lineage>
        <taxon>Bacteria</taxon>
        <taxon>Bacillati</taxon>
        <taxon>Actinomycetota</taxon>
        <taxon>Actinomycetes</taxon>
        <taxon>Streptosporangiales</taxon>
        <taxon>Thermomonosporaceae</taxon>
        <taxon>Actinomadura</taxon>
    </lineage>
</organism>
<keyword evidence="3" id="KW-1185">Reference proteome</keyword>
<dbReference type="PROSITE" id="PS51318">
    <property type="entry name" value="TAT"/>
    <property type="match status" value="1"/>
</dbReference>